<comment type="caution">
    <text evidence="1">The sequence shown here is derived from an EMBL/GenBank/DDBJ whole genome shotgun (WGS) entry which is preliminary data.</text>
</comment>
<keyword evidence="2" id="KW-1185">Reference proteome</keyword>
<reference evidence="1 2" key="1">
    <citation type="journal article" date="2019" name="Sci. Rep.">
        <title>Orb-weaving spider Araneus ventricosus genome elucidates the spidroin gene catalogue.</title>
        <authorList>
            <person name="Kono N."/>
            <person name="Nakamura H."/>
            <person name="Ohtoshi R."/>
            <person name="Moran D.A.P."/>
            <person name="Shinohara A."/>
            <person name="Yoshida Y."/>
            <person name="Fujiwara M."/>
            <person name="Mori M."/>
            <person name="Tomita M."/>
            <person name="Arakawa K."/>
        </authorList>
    </citation>
    <scope>NUCLEOTIDE SEQUENCE [LARGE SCALE GENOMIC DNA]</scope>
</reference>
<dbReference type="AlphaFoldDB" id="A0A4Y2HXD5"/>
<organism evidence="1 2">
    <name type="scientific">Araneus ventricosus</name>
    <name type="common">Orbweaver spider</name>
    <name type="synonym">Epeira ventricosa</name>
    <dbReference type="NCBI Taxonomy" id="182803"/>
    <lineage>
        <taxon>Eukaryota</taxon>
        <taxon>Metazoa</taxon>
        <taxon>Ecdysozoa</taxon>
        <taxon>Arthropoda</taxon>
        <taxon>Chelicerata</taxon>
        <taxon>Arachnida</taxon>
        <taxon>Araneae</taxon>
        <taxon>Araneomorphae</taxon>
        <taxon>Entelegynae</taxon>
        <taxon>Araneoidea</taxon>
        <taxon>Araneidae</taxon>
        <taxon>Araneus</taxon>
    </lineage>
</organism>
<dbReference type="OrthoDB" id="6599116at2759"/>
<accession>A0A4Y2HXD5</accession>
<gene>
    <name evidence="1" type="ORF">AVEN_207359_1</name>
</gene>
<dbReference type="Proteomes" id="UP000499080">
    <property type="component" value="Unassembled WGS sequence"/>
</dbReference>
<sequence length="105" mass="12136">MPVIQELGLTDYKDSNSDIGKWLYWPFGLHHLNHEEVAGCLVEDMMSDNSTDEKVQKYVYYVTDTYIAEEAKFPSLMRVSDGIEGERHTTACEAFYSKLNLVHRI</sequence>
<evidence type="ECO:0000313" key="2">
    <source>
        <dbReference type="Proteomes" id="UP000499080"/>
    </source>
</evidence>
<name>A0A4Y2HXD5_ARAVE</name>
<dbReference type="EMBL" id="BGPR01002222">
    <property type="protein sequence ID" value="GBM69973.1"/>
    <property type="molecule type" value="Genomic_DNA"/>
</dbReference>
<proteinExistence type="predicted"/>
<protein>
    <submittedName>
        <fullName evidence="1">Uncharacterized protein</fullName>
    </submittedName>
</protein>
<evidence type="ECO:0000313" key="1">
    <source>
        <dbReference type="EMBL" id="GBM69973.1"/>
    </source>
</evidence>